<evidence type="ECO:0000313" key="2">
    <source>
        <dbReference type="Proteomes" id="UP000478052"/>
    </source>
</evidence>
<reference evidence="1 2" key="1">
    <citation type="submission" date="2019-08" db="EMBL/GenBank/DDBJ databases">
        <title>Whole genome of Aphis craccivora.</title>
        <authorList>
            <person name="Voronova N.V."/>
            <person name="Shulinski R.S."/>
            <person name="Bandarenka Y.V."/>
            <person name="Zhorov D.G."/>
            <person name="Warner D."/>
        </authorList>
    </citation>
    <scope>NUCLEOTIDE SEQUENCE [LARGE SCALE GENOMIC DNA]</scope>
    <source>
        <strain evidence="1">180601</strain>
        <tissue evidence="1">Whole Body</tissue>
    </source>
</reference>
<dbReference type="OrthoDB" id="10031901at2759"/>
<accession>A0A6G0ZLC8</accession>
<keyword evidence="2" id="KW-1185">Reference proteome</keyword>
<dbReference type="Proteomes" id="UP000478052">
    <property type="component" value="Unassembled WGS sequence"/>
</dbReference>
<proteinExistence type="predicted"/>
<sequence length="159" mass="18339">MGVPIQRVLNDVRDSAEGTTLKHLHLIEKRDLHDIKSDYNINKCFTKRHENDFMRQDDITTHLGKDDFCIIIMTDFQAEMLVKFGNNKICVDGTHEGKQCRRLDSSINALLLLVRDKFFERAIKITKQKKSSKLLKIISSHNKNINISSNMITATEPNI</sequence>
<comment type="caution">
    <text evidence="1">The sequence shown here is derived from an EMBL/GenBank/DDBJ whole genome shotgun (WGS) entry which is preliminary data.</text>
</comment>
<gene>
    <name evidence="1" type="ORF">FWK35_00000373</name>
</gene>
<protein>
    <submittedName>
        <fullName evidence="1">Uncharacterized protein</fullName>
    </submittedName>
</protein>
<organism evidence="1 2">
    <name type="scientific">Aphis craccivora</name>
    <name type="common">Cowpea aphid</name>
    <dbReference type="NCBI Taxonomy" id="307492"/>
    <lineage>
        <taxon>Eukaryota</taxon>
        <taxon>Metazoa</taxon>
        <taxon>Ecdysozoa</taxon>
        <taxon>Arthropoda</taxon>
        <taxon>Hexapoda</taxon>
        <taxon>Insecta</taxon>
        <taxon>Pterygota</taxon>
        <taxon>Neoptera</taxon>
        <taxon>Paraneoptera</taxon>
        <taxon>Hemiptera</taxon>
        <taxon>Sternorrhyncha</taxon>
        <taxon>Aphidomorpha</taxon>
        <taxon>Aphidoidea</taxon>
        <taxon>Aphididae</taxon>
        <taxon>Aphidini</taxon>
        <taxon>Aphis</taxon>
        <taxon>Aphis</taxon>
    </lineage>
</organism>
<evidence type="ECO:0000313" key="1">
    <source>
        <dbReference type="EMBL" id="KAF0771747.1"/>
    </source>
</evidence>
<name>A0A6G0ZLC8_APHCR</name>
<dbReference type="AlphaFoldDB" id="A0A6G0ZLC8"/>
<dbReference type="EMBL" id="VUJU01000258">
    <property type="protein sequence ID" value="KAF0771747.1"/>
    <property type="molecule type" value="Genomic_DNA"/>
</dbReference>